<dbReference type="Proteomes" id="UP001152607">
    <property type="component" value="Unassembled WGS sequence"/>
</dbReference>
<dbReference type="EMBL" id="CAOQHR010000003">
    <property type="protein sequence ID" value="CAI6332820.1"/>
    <property type="molecule type" value="Genomic_DNA"/>
</dbReference>
<evidence type="ECO:0000256" key="2">
    <source>
        <dbReference type="SAM" id="SignalP"/>
    </source>
</evidence>
<comment type="caution">
    <text evidence="3">The sequence shown here is derived from an EMBL/GenBank/DDBJ whole genome shotgun (WGS) entry which is preliminary data.</text>
</comment>
<evidence type="ECO:0000313" key="3">
    <source>
        <dbReference type="EMBL" id="CAI6332820.1"/>
    </source>
</evidence>
<protein>
    <submittedName>
        <fullName evidence="3">Uncharacterized protein</fullName>
    </submittedName>
</protein>
<proteinExistence type="predicted"/>
<accession>A0A9W4UBE5</accession>
<name>A0A9W4UBE5_9PLEO</name>
<feature type="signal peptide" evidence="2">
    <location>
        <begin position="1"/>
        <end position="26"/>
    </location>
</feature>
<keyword evidence="2" id="KW-0732">Signal</keyword>
<gene>
    <name evidence="3" type="ORF">PDIGIT_LOCUS5852</name>
</gene>
<dbReference type="AlphaFoldDB" id="A0A9W4UBE5"/>
<feature type="region of interest" description="Disordered" evidence="1">
    <location>
        <begin position="261"/>
        <end position="281"/>
    </location>
</feature>
<organism evidence="3 4">
    <name type="scientific">Periconia digitata</name>
    <dbReference type="NCBI Taxonomy" id="1303443"/>
    <lineage>
        <taxon>Eukaryota</taxon>
        <taxon>Fungi</taxon>
        <taxon>Dikarya</taxon>
        <taxon>Ascomycota</taxon>
        <taxon>Pezizomycotina</taxon>
        <taxon>Dothideomycetes</taxon>
        <taxon>Pleosporomycetidae</taxon>
        <taxon>Pleosporales</taxon>
        <taxon>Massarineae</taxon>
        <taxon>Periconiaceae</taxon>
        <taxon>Periconia</taxon>
    </lineage>
</organism>
<keyword evidence="4" id="KW-1185">Reference proteome</keyword>
<evidence type="ECO:0000256" key="1">
    <source>
        <dbReference type="SAM" id="MobiDB-lite"/>
    </source>
</evidence>
<dbReference type="OrthoDB" id="3776135at2759"/>
<feature type="chain" id="PRO_5040925664" evidence="2">
    <location>
        <begin position="27"/>
        <end position="497"/>
    </location>
</feature>
<evidence type="ECO:0000313" key="4">
    <source>
        <dbReference type="Proteomes" id="UP001152607"/>
    </source>
</evidence>
<reference evidence="3" key="1">
    <citation type="submission" date="2023-01" db="EMBL/GenBank/DDBJ databases">
        <authorList>
            <person name="Van Ghelder C."/>
            <person name="Rancurel C."/>
        </authorList>
    </citation>
    <scope>NUCLEOTIDE SEQUENCE</scope>
    <source>
        <strain evidence="3">CNCM I-4278</strain>
    </source>
</reference>
<sequence length="497" mass="56598">MWLKTSMFFMRALLVVIAILTMCVSGAPADWAAREVGFVREANGTVTNTSNPHTADYPKDNPVKFRVRMGVQPVNIGGLQGKELYQYVYDCIESWCPYDHGFCDAGPKKWCEVKVDGRRFHLVLVAAYWPSNYKRLREWMLDMWATIAVKIVNNGKNCIWNREKRQQECSLPDFISISIDHWYGKDHELKDREATPDLKVQVWDFDNQASKFDCVGSQSPLFEYFNTKQKYGSTPLERIAQTIQEPNQAIQQDIFCVPDGGGEASASDLGRPEPNQLSKRSGNKHTLYLSVGVWKQSAGTFKGQELWNKIHDCLTNLCPTGRNGHNVCDSSRKCEIKGVARPDKKKLAYDQSLFINVGVSFLPVGQLGMREIMLDQAAAVFSSFTDNSKNCYDQQYVDASFQMCNVPQMLFLHVGNLAWIFVELANNKANKNVNKEFNCGNTKDSTLGPWFYKNSHQKWADSLGLKDKNEVGLYMECQEDEQFAGDRKKWDFHANLV</sequence>